<dbReference type="AlphaFoldDB" id="A0A1I7CAQ3"/>
<keyword evidence="3" id="KW-1185">Reference proteome</keyword>
<name>A0A1I7CAQ3_9BACT</name>
<evidence type="ECO:0000313" key="3">
    <source>
        <dbReference type="Proteomes" id="UP000199673"/>
    </source>
</evidence>
<evidence type="ECO:0000313" key="2">
    <source>
        <dbReference type="EMBL" id="SFT96477.1"/>
    </source>
</evidence>
<dbReference type="OrthoDB" id="9758793at2"/>
<dbReference type="Pfam" id="PF19975">
    <property type="entry name" value="DO-GTPase1"/>
    <property type="match status" value="1"/>
</dbReference>
<evidence type="ECO:0000259" key="1">
    <source>
        <dbReference type="Pfam" id="PF19975"/>
    </source>
</evidence>
<dbReference type="Proteomes" id="UP000199673">
    <property type="component" value="Unassembled WGS sequence"/>
</dbReference>
<protein>
    <recommendedName>
        <fullName evidence="1">Double-GTPase 1 domain-containing protein</fullName>
    </recommendedName>
</protein>
<dbReference type="STRING" id="305507.SAMN04489724_3015"/>
<sequence>MTNRSILLIGKPGSSKTVYLAQFYLRLQKRKSKLALADVVKNITVLSPALEALANGQTPEPTNTEANKKFLLPVKKREERFDLLCPEYGGEQVNTIIRTRSLDKEWLDAVKNCDNWLMFIRLNGVSKAKDLSDLTVSEQTSSHSIDHEHPEYEVSDQVSFIELLQILLFHRQHNYHDSQKKIRLTIALTCWDELETKDIPVEHLKKHMPLFTEFVESNWSSAMWSVFGLAALECSLKELKDQEGFQINGPESYGFIINPDGTDSKDITELISEAV</sequence>
<proteinExistence type="predicted"/>
<dbReference type="EMBL" id="FPBF01000004">
    <property type="protein sequence ID" value="SFT96477.1"/>
    <property type="molecule type" value="Genomic_DNA"/>
</dbReference>
<gene>
    <name evidence="2" type="ORF">SAMN04489724_3015</name>
</gene>
<dbReference type="InterPro" id="IPR045530">
    <property type="entry name" value="DO-GTPase1"/>
</dbReference>
<reference evidence="3" key="1">
    <citation type="submission" date="2016-10" db="EMBL/GenBank/DDBJ databases">
        <authorList>
            <person name="Varghese N."/>
            <person name="Submissions S."/>
        </authorList>
    </citation>
    <scope>NUCLEOTIDE SEQUENCE [LARGE SCALE GENOMIC DNA]</scope>
    <source>
        <strain evidence="3">DSM 23445</strain>
    </source>
</reference>
<feature type="domain" description="Double-GTPase 1" evidence="1">
    <location>
        <begin position="7"/>
        <end position="273"/>
    </location>
</feature>
<dbReference type="RefSeq" id="WP_091694814.1">
    <property type="nucleotide sequence ID" value="NZ_FPBF01000004.1"/>
</dbReference>
<organism evidence="2 3">
    <name type="scientific">Algoriphagus locisalis</name>
    <dbReference type="NCBI Taxonomy" id="305507"/>
    <lineage>
        <taxon>Bacteria</taxon>
        <taxon>Pseudomonadati</taxon>
        <taxon>Bacteroidota</taxon>
        <taxon>Cytophagia</taxon>
        <taxon>Cytophagales</taxon>
        <taxon>Cyclobacteriaceae</taxon>
        <taxon>Algoriphagus</taxon>
    </lineage>
</organism>
<accession>A0A1I7CAQ3</accession>